<evidence type="ECO:0000256" key="1">
    <source>
        <dbReference type="SAM" id="Phobius"/>
    </source>
</evidence>
<accession>A0A918JW90</accession>
<dbReference type="RefSeq" id="WP_027413609.1">
    <property type="nucleotide sequence ID" value="NZ_BMWS01000015.1"/>
</dbReference>
<reference evidence="2 3" key="1">
    <citation type="journal article" date="2014" name="Int. J. Syst. Evol. Microbiol.">
        <title>Complete genome sequence of Corynebacterium casei LMG S-19264T (=DSM 44701T), isolated from a smear-ripened cheese.</title>
        <authorList>
            <consortium name="US DOE Joint Genome Institute (JGI-PGF)"/>
            <person name="Walter F."/>
            <person name="Albersmeier A."/>
            <person name="Kalinowski J."/>
            <person name="Ruckert C."/>
        </authorList>
    </citation>
    <scope>NUCLEOTIDE SEQUENCE [LARGE SCALE GENOMIC DNA]</scope>
    <source>
        <strain evidence="2 3">KCTC 12285</strain>
    </source>
</reference>
<evidence type="ECO:0000313" key="3">
    <source>
        <dbReference type="Proteomes" id="UP000601108"/>
    </source>
</evidence>
<dbReference type="Proteomes" id="UP000601108">
    <property type="component" value="Unassembled WGS sequence"/>
</dbReference>
<keyword evidence="1" id="KW-1133">Transmembrane helix</keyword>
<proteinExistence type="predicted"/>
<keyword evidence="1" id="KW-0812">Transmembrane</keyword>
<feature type="transmembrane region" description="Helical" evidence="1">
    <location>
        <begin position="43"/>
        <end position="61"/>
    </location>
</feature>
<dbReference type="AlphaFoldDB" id="A0A918JW90"/>
<comment type="caution">
    <text evidence="2">The sequence shown here is derived from an EMBL/GenBank/DDBJ whole genome shotgun (WGS) entry which is preliminary data.</text>
</comment>
<gene>
    <name evidence="2" type="ORF">GCM10007384_23050</name>
</gene>
<sequence>MKIRQPINKSALIIAIASFILGTILLLFFIISPSNILVDIGLFYILIAIVLNTITCIELITNSFINYQHNKENLITILLITLNIPIAIGYIIIVLNNPFNNLL</sequence>
<feature type="transmembrane region" description="Helical" evidence="1">
    <location>
        <begin position="73"/>
        <end position="95"/>
    </location>
</feature>
<dbReference type="EMBL" id="BMWS01000015">
    <property type="protein sequence ID" value="GGX21221.1"/>
    <property type="molecule type" value="Genomic_DNA"/>
</dbReference>
<organism evidence="2 3">
    <name type="scientific">Aquimarina muelleri</name>
    <dbReference type="NCBI Taxonomy" id="279356"/>
    <lineage>
        <taxon>Bacteria</taxon>
        <taxon>Pseudomonadati</taxon>
        <taxon>Bacteroidota</taxon>
        <taxon>Flavobacteriia</taxon>
        <taxon>Flavobacteriales</taxon>
        <taxon>Flavobacteriaceae</taxon>
        <taxon>Aquimarina</taxon>
    </lineage>
</organism>
<name>A0A918JW90_9FLAO</name>
<evidence type="ECO:0000313" key="2">
    <source>
        <dbReference type="EMBL" id="GGX21221.1"/>
    </source>
</evidence>
<protein>
    <submittedName>
        <fullName evidence="2">Uncharacterized protein</fullName>
    </submittedName>
</protein>
<feature type="transmembrane region" description="Helical" evidence="1">
    <location>
        <begin position="12"/>
        <end position="31"/>
    </location>
</feature>
<keyword evidence="1" id="KW-0472">Membrane</keyword>
<keyword evidence="3" id="KW-1185">Reference proteome</keyword>